<dbReference type="PANTHER" id="PTHR30435">
    <property type="entry name" value="FLAGELLAR PROTEIN"/>
    <property type="match status" value="1"/>
</dbReference>
<evidence type="ECO:0000259" key="7">
    <source>
        <dbReference type="Pfam" id="PF06429"/>
    </source>
</evidence>
<evidence type="ECO:0000313" key="10">
    <source>
        <dbReference type="EMBL" id="QOV90153.1"/>
    </source>
</evidence>
<evidence type="ECO:0000256" key="2">
    <source>
        <dbReference type="ARBA" id="ARBA00009677"/>
    </source>
</evidence>
<keyword evidence="11" id="KW-1185">Reference proteome</keyword>
<dbReference type="Pfam" id="PF00460">
    <property type="entry name" value="Flg_bb_rod"/>
    <property type="match status" value="1"/>
</dbReference>
<organism evidence="10 11">
    <name type="scientific">Humisphaera borealis</name>
    <dbReference type="NCBI Taxonomy" id="2807512"/>
    <lineage>
        <taxon>Bacteria</taxon>
        <taxon>Pseudomonadati</taxon>
        <taxon>Planctomycetota</taxon>
        <taxon>Phycisphaerae</taxon>
        <taxon>Tepidisphaerales</taxon>
        <taxon>Tepidisphaeraceae</taxon>
        <taxon>Humisphaera</taxon>
    </lineage>
</organism>
<feature type="domain" description="Flagellar basal body rod protein N-terminal" evidence="6">
    <location>
        <begin position="9"/>
        <end position="37"/>
    </location>
</feature>
<evidence type="ECO:0000256" key="3">
    <source>
        <dbReference type="ARBA" id="ARBA00019015"/>
    </source>
</evidence>
<comment type="subcellular location">
    <subcellularLocation>
        <location evidence="1 5">Bacterial flagellum basal body</location>
    </subcellularLocation>
</comment>
<dbReference type="NCBIfam" id="TIGR03506">
    <property type="entry name" value="FlgEFG_subfam"/>
    <property type="match status" value="2"/>
</dbReference>
<keyword evidence="10" id="KW-0282">Flagellum</keyword>
<dbReference type="GO" id="GO:0009424">
    <property type="term" value="C:bacterial-type flagellum hook"/>
    <property type="evidence" value="ECO:0007669"/>
    <property type="project" value="TreeGrafter"/>
</dbReference>
<dbReference type="Gene3D" id="2.60.98.20">
    <property type="entry name" value="Flagellar hook protein FlgE"/>
    <property type="match status" value="1"/>
</dbReference>
<dbReference type="SUPFAM" id="SSF117143">
    <property type="entry name" value="Flagellar hook protein flgE"/>
    <property type="match status" value="1"/>
</dbReference>
<dbReference type="InterPro" id="IPR001444">
    <property type="entry name" value="Flag_bb_rod_N"/>
</dbReference>
<evidence type="ECO:0000259" key="8">
    <source>
        <dbReference type="Pfam" id="PF07559"/>
    </source>
</evidence>
<protein>
    <recommendedName>
        <fullName evidence="3 5">Flagellar hook protein FlgE</fullName>
    </recommendedName>
</protein>
<dbReference type="InterPro" id="IPR019776">
    <property type="entry name" value="Flagellar_basal_body_rod_CS"/>
</dbReference>
<keyword evidence="4 5" id="KW-0975">Bacterial flagellum</keyword>
<dbReference type="Proteomes" id="UP000593765">
    <property type="component" value="Chromosome"/>
</dbReference>
<keyword evidence="10" id="KW-0969">Cilium</keyword>
<dbReference type="Pfam" id="PF22692">
    <property type="entry name" value="LlgE_F_G_D1"/>
    <property type="match status" value="1"/>
</dbReference>
<dbReference type="InterPro" id="IPR037058">
    <property type="entry name" value="Falgellar_hook_FlgE_sf"/>
</dbReference>
<feature type="domain" description="Flagellar hook protein FlgE D2" evidence="8">
    <location>
        <begin position="341"/>
        <end position="454"/>
    </location>
</feature>
<dbReference type="InterPro" id="IPR011491">
    <property type="entry name" value="FlgE_D2"/>
</dbReference>
<dbReference type="PANTHER" id="PTHR30435:SF1">
    <property type="entry name" value="FLAGELLAR HOOK PROTEIN FLGE"/>
    <property type="match status" value="1"/>
</dbReference>
<dbReference type="RefSeq" id="WP_206293225.1">
    <property type="nucleotide sequence ID" value="NZ_CP063458.1"/>
</dbReference>
<evidence type="ECO:0000256" key="1">
    <source>
        <dbReference type="ARBA" id="ARBA00004117"/>
    </source>
</evidence>
<evidence type="ECO:0000259" key="9">
    <source>
        <dbReference type="Pfam" id="PF22692"/>
    </source>
</evidence>
<dbReference type="InterPro" id="IPR010930">
    <property type="entry name" value="Flg_bb/hook_C_dom"/>
</dbReference>
<dbReference type="GO" id="GO:0009425">
    <property type="term" value="C:bacterial-type flagellum basal body"/>
    <property type="evidence" value="ECO:0007669"/>
    <property type="project" value="UniProtKB-SubCell"/>
</dbReference>
<dbReference type="GO" id="GO:0005829">
    <property type="term" value="C:cytosol"/>
    <property type="evidence" value="ECO:0007669"/>
    <property type="project" value="TreeGrafter"/>
</dbReference>
<proteinExistence type="inferred from homology"/>
<reference evidence="10 11" key="1">
    <citation type="submission" date="2020-10" db="EMBL/GenBank/DDBJ databases">
        <title>Wide distribution of Phycisphaera-like planctomycetes from WD2101 soil group in peatlands and genome analysis of the first cultivated representative.</title>
        <authorList>
            <person name="Dedysh S.N."/>
            <person name="Beletsky A.V."/>
            <person name="Ivanova A."/>
            <person name="Kulichevskaya I.S."/>
            <person name="Suzina N.E."/>
            <person name="Philippov D.A."/>
            <person name="Rakitin A.L."/>
            <person name="Mardanov A.V."/>
            <person name="Ravin N.V."/>
        </authorList>
    </citation>
    <scope>NUCLEOTIDE SEQUENCE [LARGE SCALE GENOMIC DNA]</scope>
    <source>
        <strain evidence="10 11">M1803</strain>
    </source>
</reference>
<dbReference type="InterPro" id="IPR053967">
    <property type="entry name" value="LlgE_F_G-like_D1"/>
</dbReference>
<comment type="similarity">
    <text evidence="2 5">Belongs to the flagella basal body rod proteins family.</text>
</comment>
<dbReference type="Pfam" id="PF07559">
    <property type="entry name" value="FlgE_D2"/>
    <property type="match status" value="1"/>
</dbReference>
<evidence type="ECO:0000256" key="5">
    <source>
        <dbReference type="RuleBase" id="RU362116"/>
    </source>
</evidence>
<evidence type="ECO:0000313" key="11">
    <source>
        <dbReference type="Proteomes" id="UP000593765"/>
    </source>
</evidence>
<feature type="domain" description="Flagellar hook protein FlgE/F/G-like D1" evidence="9">
    <location>
        <begin position="97"/>
        <end position="154"/>
    </location>
</feature>
<sequence>MALTSALFTGLSGLDVNQARLGVVGNNIANANTVAFKSSRALFKPQFYVTDSAGTSPDSDFGGTNPAQRGLGASVAAIDRDYSYGSVEPTGRATDMAIDGEGFFIVQGTEQRFTRDGSFSLNANNELVTTSGDFVQGFSADDEGNVIPGSLTKLAVPLGTATTAKATTAVNLQGNLDSSGAIATGASILNSQLLTVVGGAAAPTGATLLTDLADNTAPGTPLLAVGDEFTLAGKKGGRVQPERKLEITATTTVADLTTFLQQGMGVNTTVPDDGNPLTPVAGGAFEPDGTVLTAGRLVLTGNLGKDNALNLDGLSLSKQDGTAPFTFIDGENAAGITSNPAGESVHTSFVVYDSLGTPVSVDLTAVLESKANTGNVWRFFATSGDDTDVDTAIATGTLTFDNRGLLKEATNTGITVNRNATGAKEPLAFDIDFEGITSLTARDSTVAMTQQDGYQVGVLNSFAIGADGRIVGAYSNGQSKALGQVALATFANNQGLIDKGGNQFGIGADSGVPVIGEPLQLGAGSVRGAALEQSNVDLSKEFVNMIISSTGFSAASRVISTSDQLITELLNTAR</sequence>
<feature type="domain" description="Flagellar basal-body/hook protein C-terminal" evidence="7">
    <location>
        <begin position="530"/>
        <end position="571"/>
    </location>
</feature>
<evidence type="ECO:0000259" key="6">
    <source>
        <dbReference type="Pfam" id="PF00460"/>
    </source>
</evidence>
<dbReference type="KEGG" id="hbs:IPV69_01905"/>
<accession>A0A7M2WXM1</accession>
<dbReference type="InterPro" id="IPR037925">
    <property type="entry name" value="FlgE/F/G-like"/>
</dbReference>
<dbReference type="Pfam" id="PF06429">
    <property type="entry name" value="Flg_bbr_C"/>
    <property type="match status" value="1"/>
</dbReference>
<gene>
    <name evidence="10" type="ORF">IPV69_01905</name>
</gene>
<dbReference type="AlphaFoldDB" id="A0A7M2WXM1"/>
<dbReference type="GO" id="GO:0071978">
    <property type="term" value="P:bacterial-type flagellum-dependent swarming motility"/>
    <property type="evidence" value="ECO:0007669"/>
    <property type="project" value="TreeGrafter"/>
</dbReference>
<keyword evidence="10" id="KW-0966">Cell projection</keyword>
<dbReference type="InterPro" id="IPR020013">
    <property type="entry name" value="Flagellar_FlgE/F/G"/>
</dbReference>
<comment type="function">
    <text evidence="5">A flexible structure which links the flagellar filament to the drive apparatus in the basal body.</text>
</comment>
<dbReference type="EMBL" id="CP063458">
    <property type="protein sequence ID" value="QOV90153.1"/>
    <property type="molecule type" value="Genomic_DNA"/>
</dbReference>
<name>A0A7M2WXM1_9BACT</name>
<dbReference type="PROSITE" id="PS00588">
    <property type="entry name" value="FLAGELLA_BB_ROD"/>
    <property type="match status" value="1"/>
</dbReference>
<evidence type="ECO:0000256" key="4">
    <source>
        <dbReference type="ARBA" id="ARBA00023143"/>
    </source>
</evidence>